<organism evidence="2 3">
    <name type="scientific">Pseudovibrio ascidiaceicola</name>
    <dbReference type="NCBI Taxonomy" id="285279"/>
    <lineage>
        <taxon>Bacteria</taxon>
        <taxon>Pseudomonadati</taxon>
        <taxon>Pseudomonadota</taxon>
        <taxon>Alphaproteobacteria</taxon>
        <taxon>Hyphomicrobiales</taxon>
        <taxon>Stappiaceae</taxon>
        <taxon>Pseudovibrio</taxon>
    </lineage>
</organism>
<keyword evidence="3" id="KW-1185">Reference proteome</keyword>
<dbReference type="PANTHER" id="PTHR42160">
    <property type="entry name" value="URACIL-DNA GLYCOSYLASE SUPERFAMILY PROTEIN"/>
    <property type="match status" value="1"/>
</dbReference>
<feature type="domain" description="Uracil-DNA glycosylase-like" evidence="1">
    <location>
        <begin position="1"/>
        <end position="169"/>
    </location>
</feature>
<evidence type="ECO:0000313" key="2">
    <source>
        <dbReference type="EMBL" id="SFK67001.1"/>
    </source>
</evidence>
<gene>
    <name evidence="2" type="ORF">SAMN04488518_107303</name>
</gene>
<dbReference type="Pfam" id="PF03167">
    <property type="entry name" value="UDG"/>
    <property type="match status" value="1"/>
</dbReference>
<dbReference type="Proteomes" id="UP000199598">
    <property type="component" value="Unassembled WGS sequence"/>
</dbReference>
<accession>A0A1I4BG84</accession>
<name>A0A1I4BG84_9HYPH</name>
<evidence type="ECO:0000313" key="3">
    <source>
        <dbReference type="Proteomes" id="UP000199598"/>
    </source>
</evidence>
<dbReference type="Gene3D" id="3.40.470.10">
    <property type="entry name" value="Uracil-DNA glycosylase-like domain"/>
    <property type="match status" value="1"/>
</dbReference>
<dbReference type="InterPro" id="IPR036895">
    <property type="entry name" value="Uracil-DNA_glycosylase-like_sf"/>
</dbReference>
<dbReference type="CDD" id="cd10033">
    <property type="entry name" value="UDG_like"/>
    <property type="match status" value="1"/>
</dbReference>
<comment type="caution">
    <text evidence="2">The sequence shown here is derived from an EMBL/GenBank/DDBJ whole genome shotgun (WGS) entry which is preliminary data.</text>
</comment>
<dbReference type="PANTHER" id="PTHR42160:SF1">
    <property type="entry name" value="URACIL-DNA GLYCOSYLASE SUPERFAMILY PROTEIN"/>
    <property type="match status" value="1"/>
</dbReference>
<dbReference type="InterPro" id="IPR005122">
    <property type="entry name" value="Uracil-DNA_glycosylase-like"/>
</dbReference>
<dbReference type="SMART" id="SM00986">
    <property type="entry name" value="UDG"/>
    <property type="match status" value="1"/>
</dbReference>
<dbReference type="EMBL" id="FOSK01000007">
    <property type="protein sequence ID" value="SFK67001.1"/>
    <property type="molecule type" value="Genomic_DNA"/>
</dbReference>
<dbReference type="RefSeq" id="WP_084403674.1">
    <property type="nucleotide sequence ID" value="NZ_FOSK01000007.1"/>
</dbReference>
<evidence type="ECO:0000259" key="1">
    <source>
        <dbReference type="SMART" id="SM00986"/>
    </source>
</evidence>
<dbReference type="SMART" id="SM00987">
    <property type="entry name" value="UreE_C"/>
    <property type="match status" value="1"/>
</dbReference>
<proteinExistence type="predicted"/>
<protein>
    <submittedName>
        <fullName evidence="2">Uracil-DNA glycosylase</fullName>
    </submittedName>
</protein>
<dbReference type="InterPro" id="IPR047124">
    <property type="entry name" value="HI_0220.2"/>
</dbReference>
<reference evidence="2 3" key="1">
    <citation type="submission" date="2016-10" db="EMBL/GenBank/DDBJ databases">
        <authorList>
            <person name="Varghese N."/>
            <person name="Submissions S."/>
        </authorList>
    </citation>
    <scope>NUCLEOTIDE SEQUENCE [LARGE SCALE GENOMIC DNA]</scope>
    <source>
        <strain evidence="2 3">DSM 16392</strain>
    </source>
</reference>
<sequence length="177" mass="20044">MLSSTARIAICGQAPGTRVHASGKPFTDPSGDRLRDWMGIGEEVFYDPAKLAIIPMGLCFPGLDSKGGDKPPRPECKKTWHQEIFSNMPQIETLLAIGGYAQAYHMPELTKKRLWETIADFRSIWDRTVERHAKGLGPRVLPLPHPSWRNNAHIKKHPWFENELLPLLKEEVSRLLS</sequence>
<dbReference type="SUPFAM" id="SSF52141">
    <property type="entry name" value="Uracil-DNA glycosylase-like"/>
    <property type="match status" value="1"/>
</dbReference>